<reference evidence="1" key="1">
    <citation type="submission" date="2021-02" db="EMBL/GenBank/DDBJ databases">
        <authorList>
            <consortium name="DOE Joint Genome Institute"/>
            <person name="Ahrendt S."/>
            <person name="Looney B.P."/>
            <person name="Miyauchi S."/>
            <person name="Morin E."/>
            <person name="Drula E."/>
            <person name="Courty P.E."/>
            <person name="Chicoki N."/>
            <person name="Fauchery L."/>
            <person name="Kohler A."/>
            <person name="Kuo A."/>
            <person name="Labutti K."/>
            <person name="Pangilinan J."/>
            <person name="Lipzen A."/>
            <person name="Riley R."/>
            <person name="Andreopoulos W."/>
            <person name="He G."/>
            <person name="Johnson J."/>
            <person name="Barry K.W."/>
            <person name="Grigoriev I.V."/>
            <person name="Nagy L."/>
            <person name="Hibbett D."/>
            <person name="Henrissat B."/>
            <person name="Matheny P.B."/>
            <person name="Labbe J."/>
            <person name="Martin F."/>
        </authorList>
    </citation>
    <scope>NUCLEOTIDE SEQUENCE</scope>
    <source>
        <strain evidence="1">FP105234-sp</strain>
    </source>
</reference>
<name>A0ACB8RH91_9AGAM</name>
<organism evidence="1 2">
    <name type="scientific">Auriscalpium vulgare</name>
    <dbReference type="NCBI Taxonomy" id="40419"/>
    <lineage>
        <taxon>Eukaryota</taxon>
        <taxon>Fungi</taxon>
        <taxon>Dikarya</taxon>
        <taxon>Basidiomycota</taxon>
        <taxon>Agaricomycotina</taxon>
        <taxon>Agaricomycetes</taxon>
        <taxon>Russulales</taxon>
        <taxon>Auriscalpiaceae</taxon>
        <taxon>Auriscalpium</taxon>
    </lineage>
</organism>
<reference evidence="1" key="2">
    <citation type="journal article" date="2022" name="New Phytol.">
        <title>Evolutionary transition to the ectomycorrhizal habit in the genomes of a hyperdiverse lineage of mushroom-forming fungi.</title>
        <authorList>
            <person name="Looney B."/>
            <person name="Miyauchi S."/>
            <person name="Morin E."/>
            <person name="Drula E."/>
            <person name="Courty P.E."/>
            <person name="Kohler A."/>
            <person name="Kuo A."/>
            <person name="LaButti K."/>
            <person name="Pangilinan J."/>
            <person name="Lipzen A."/>
            <person name="Riley R."/>
            <person name="Andreopoulos W."/>
            <person name="He G."/>
            <person name="Johnson J."/>
            <person name="Nolan M."/>
            <person name="Tritt A."/>
            <person name="Barry K.W."/>
            <person name="Grigoriev I.V."/>
            <person name="Nagy L.G."/>
            <person name="Hibbett D."/>
            <person name="Henrissat B."/>
            <person name="Matheny P.B."/>
            <person name="Labbe J."/>
            <person name="Martin F.M."/>
        </authorList>
    </citation>
    <scope>NUCLEOTIDE SEQUENCE</scope>
    <source>
        <strain evidence="1">FP105234-sp</strain>
    </source>
</reference>
<proteinExistence type="predicted"/>
<accession>A0ACB8RH91</accession>
<keyword evidence="2" id="KW-1185">Reference proteome</keyword>
<dbReference type="Proteomes" id="UP000814033">
    <property type="component" value="Unassembled WGS sequence"/>
</dbReference>
<dbReference type="EMBL" id="MU276034">
    <property type="protein sequence ID" value="KAI0043071.1"/>
    <property type="molecule type" value="Genomic_DNA"/>
</dbReference>
<sequence length="188" mass="21003">MYSSNKVARGMLRPGDIFWHQASVHTPAQIVLGLIDSPTWSQKTFKTNRTQGNTIYEQSIAGSHMTGRGSLYSRMAGRERPCVVSTADQNGNFVIFQTATFNNAPRHTLPKVFQHFIIPVSPNSGAYDGEIIMRTEVEGVRQGWVIARPYKTRVGRTCGRHVQVCMKNDSMKAPDTKEKLLAEYAVSL</sequence>
<protein>
    <submittedName>
        <fullName evidence="1">Uncharacterized protein</fullName>
    </submittedName>
</protein>
<evidence type="ECO:0000313" key="2">
    <source>
        <dbReference type="Proteomes" id="UP000814033"/>
    </source>
</evidence>
<evidence type="ECO:0000313" key="1">
    <source>
        <dbReference type="EMBL" id="KAI0043071.1"/>
    </source>
</evidence>
<gene>
    <name evidence="1" type="ORF">FA95DRAFT_1563663</name>
</gene>
<comment type="caution">
    <text evidence="1">The sequence shown here is derived from an EMBL/GenBank/DDBJ whole genome shotgun (WGS) entry which is preliminary data.</text>
</comment>